<evidence type="ECO:0000313" key="2">
    <source>
        <dbReference type="EMBL" id="CAA9414285.1"/>
    </source>
</evidence>
<organism evidence="2">
    <name type="scientific">uncultured Rubrobacteraceae bacterium</name>
    <dbReference type="NCBI Taxonomy" id="349277"/>
    <lineage>
        <taxon>Bacteria</taxon>
        <taxon>Bacillati</taxon>
        <taxon>Actinomycetota</taxon>
        <taxon>Rubrobacteria</taxon>
        <taxon>Rubrobacterales</taxon>
        <taxon>Rubrobacteraceae</taxon>
        <taxon>environmental samples</taxon>
    </lineage>
</organism>
<feature type="non-terminal residue" evidence="2">
    <location>
        <position position="1"/>
    </location>
</feature>
<name>A0A6J4PJ54_9ACTN</name>
<dbReference type="AlphaFoldDB" id="A0A6J4PJ54"/>
<gene>
    <name evidence="2" type="ORF">AVDCRST_MAG01-01-1817</name>
</gene>
<proteinExistence type="predicted"/>
<evidence type="ECO:0000256" key="1">
    <source>
        <dbReference type="SAM" id="MobiDB-lite"/>
    </source>
</evidence>
<dbReference type="EMBL" id="CADCUW010000271">
    <property type="protein sequence ID" value="CAA9414285.1"/>
    <property type="molecule type" value="Genomic_DNA"/>
</dbReference>
<sequence length="105" mass="11564">DGIQGTRLLPVPARRLTRGVSPQRPLLPPPGRADRPLVRAGDGRPALRRGRQAQRGPRGVLQAPARHVLRRPSLRAATHEGGRRPALLEVVPWLRSVRRRAPDGL</sequence>
<feature type="region of interest" description="Disordered" evidence="1">
    <location>
        <begin position="15"/>
        <end position="62"/>
    </location>
</feature>
<protein>
    <submittedName>
        <fullName evidence="2">Uncharacterized protein</fullName>
    </submittedName>
</protein>
<reference evidence="2" key="1">
    <citation type="submission" date="2020-02" db="EMBL/GenBank/DDBJ databases">
        <authorList>
            <person name="Meier V. D."/>
        </authorList>
    </citation>
    <scope>NUCLEOTIDE SEQUENCE</scope>
    <source>
        <strain evidence="2">AVDCRST_MAG01</strain>
    </source>
</reference>
<feature type="non-terminal residue" evidence="2">
    <location>
        <position position="105"/>
    </location>
</feature>
<accession>A0A6J4PJ54</accession>